<dbReference type="PANTHER" id="PTHR13528">
    <property type="entry name" value="39S RIBOSOMAL PROTEIN L28, MITOCHONDRIAL"/>
    <property type="match status" value="1"/>
</dbReference>
<name>A0A085TYZ9_9RHOB</name>
<dbReference type="GO" id="GO:0003735">
    <property type="term" value="F:structural constituent of ribosome"/>
    <property type="evidence" value="ECO:0007669"/>
    <property type="project" value="InterPro"/>
</dbReference>
<reference evidence="7 8" key="2">
    <citation type="journal article" date="2015" name="Antonie Van Leeuwenhoek">
        <title>Thioclava indica sp. nov., isolated from surface seawater of the Indian Ocean.</title>
        <authorList>
            <person name="Liu Y."/>
            <person name="Lai Q."/>
            <person name="Du J."/>
            <person name="Xu H."/>
            <person name="Jiang L."/>
            <person name="Shao Z."/>
        </authorList>
    </citation>
    <scope>NUCLEOTIDE SEQUENCE [LARGE SCALE GENOMIC DNA]</scope>
    <source>
        <strain evidence="7 8">13D2W-2</strain>
    </source>
</reference>
<protein>
    <recommendedName>
        <fullName evidence="4 5">Large ribosomal subunit protein bL28</fullName>
    </recommendedName>
</protein>
<organism evidence="7 8">
    <name type="scientific">Thioclava atlantica</name>
    <dbReference type="NCBI Taxonomy" id="1317124"/>
    <lineage>
        <taxon>Bacteria</taxon>
        <taxon>Pseudomonadati</taxon>
        <taxon>Pseudomonadota</taxon>
        <taxon>Alphaproteobacteria</taxon>
        <taxon>Rhodobacterales</taxon>
        <taxon>Paracoccaceae</taxon>
        <taxon>Thioclava</taxon>
    </lineage>
</organism>
<dbReference type="PATRIC" id="fig|1317124.6.peg.1005"/>
<feature type="region of interest" description="Disordered" evidence="6">
    <location>
        <begin position="1"/>
        <end position="23"/>
    </location>
</feature>
<dbReference type="STRING" id="1317124.DW2_04935"/>
<dbReference type="InterPro" id="IPR034704">
    <property type="entry name" value="Ribosomal_bL28/bL31-like_sf"/>
</dbReference>
<dbReference type="PANTHER" id="PTHR13528:SF2">
    <property type="entry name" value="LARGE RIBOSOMAL SUBUNIT PROTEIN BL28M"/>
    <property type="match status" value="1"/>
</dbReference>
<evidence type="ECO:0000256" key="2">
    <source>
        <dbReference type="ARBA" id="ARBA00022980"/>
    </source>
</evidence>
<dbReference type="HAMAP" id="MF_00373">
    <property type="entry name" value="Ribosomal_bL28"/>
    <property type="match status" value="1"/>
</dbReference>
<dbReference type="OrthoDB" id="9805609at2"/>
<dbReference type="GO" id="GO:0022625">
    <property type="term" value="C:cytosolic large ribosomal subunit"/>
    <property type="evidence" value="ECO:0007669"/>
    <property type="project" value="TreeGrafter"/>
</dbReference>
<evidence type="ECO:0000256" key="3">
    <source>
        <dbReference type="ARBA" id="ARBA00023274"/>
    </source>
</evidence>
<dbReference type="InterPro" id="IPR037147">
    <property type="entry name" value="Ribosomal_bL28_sf"/>
</dbReference>
<dbReference type="NCBIfam" id="TIGR00009">
    <property type="entry name" value="L28"/>
    <property type="match status" value="1"/>
</dbReference>
<dbReference type="InterPro" id="IPR001383">
    <property type="entry name" value="Ribosomal_bL28_bact-type"/>
</dbReference>
<evidence type="ECO:0000256" key="6">
    <source>
        <dbReference type="SAM" id="MobiDB-lite"/>
    </source>
</evidence>
<dbReference type="AlphaFoldDB" id="A0A085TYZ9"/>
<accession>A0A085TYZ9</accession>
<dbReference type="RefSeq" id="WP_038144213.1">
    <property type="nucleotide sequence ID" value="NZ_AQRC01000003.1"/>
</dbReference>
<evidence type="ECO:0000313" key="8">
    <source>
        <dbReference type="Proteomes" id="UP000028607"/>
    </source>
</evidence>
<feature type="compositionally biased region" description="Polar residues" evidence="6">
    <location>
        <begin position="11"/>
        <end position="22"/>
    </location>
</feature>
<dbReference type="Pfam" id="PF00830">
    <property type="entry name" value="Ribosomal_L28"/>
    <property type="match status" value="1"/>
</dbReference>
<comment type="caution">
    <text evidence="7">The sequence shown here is derived from an EMBL/GenBank/DDBJ whole genome shotgun (WGS) entry which is preliminary data.</text>
</comment>
<dbReference type="InterPro" id="IPR026569">
    <property type="entry name" value="Ribosomal_bL28"/>
</dbReference>
<dbReference type="eggNOG" id="COG0227">
    <property type="taxonomic scope" value="Bacteria"/>
</dbReference>
<dbReference type="GO" id="GO:0006412">
    <property type="term" value="P:translation"/>
    <property type="evidence" value="ECO:0007669"/>
    <property type="project" value="UniProtKB-UniRule"/>
</dbReference>
<sequence>MSRVCELTGKGPTTGNKVSHANNKTRRRFLPNLNDVTLISDVLGQSFKLRVSAAGLRSVDHRGGLDAFLAKAKDVELSSKALKIKKAIEKAQAAA</sequence>
<dbReference type="EMBL" id="AQRC01000003">
    <property type="protein sequence ID" value="KFE35946.1"/>
    <property type="molecule type" value="Genomic_DNA"/>
</dbReference>
<evidence type="ECO:0000256" key="1">
    <source>
        <dbReference type="ARBA" id="ARBA00008760"/>
    </source>
</evidence>
<dbReference type="Gene3D" id="2.30.170.40">
    <property type="entry name" value="Ribosomal protein L28/L24"/>
    <property type="match status" value="1"/>
</dbReference>
<comment type="similarity">
    <text evidence="1 5">Belongs to the bacterial ribosomal protein bL28 family.</text>
</comment>
<keyword evidence="8" id="KW-1185">Reference proteome</keyword>
<proteinExistence type="inferred from homology"/>
<gene>
    <name evidence="5 7" type="primary">rpmB</name>
    <name evidence="7" type="ORF">DW2_04935</name>
</gene>
<keyword evidence="2 5" id="KW-0689">Ribosomal protein</keyword>
<evidence type="ECO:0000256" key="5">
    <source>
        <dbReference type="HAMAP-Rule" id="MF_00373"/>
    </source>
</evidence>
<evidence type="ECO:0000313" key="7">
    <source>
        <dbReference type="EMBL" id="KFE35946.1"/>
    </source>
</evidence>
<reference evidence="8" key="1">
    <citation type="submission" date="2013-04" db="EMBL/GenBank/DDBJ databases">
        <title>Thioclava sp. 13D2W-2 Genome Sequencing.</title>
        <authorList>
            <person name="Lai Q."/>
            <person name="Li G."/>
            <person name="Shao Z."/>
        </authorList>
    </citation>
    <scope>NUCLEOTIDE SEQUENCE [LARGE SCALE GENOMIC DNA]</scope>
    <source>
        <strain evidence="8">13D2W-2</strain>
    </source>
</reference>
<evidence type="ECO:0000256" key="4">
    <source>
        <dbReference type="ARBA" id="ARBA00035174"/>
    </source>
</evidence>
<dbReference type="SUPFAM" id="SSF143800">
    <property type="entry name" value="L28p-like"/>
    <property type="match status" value="1"/>
</dbReference>
<keyword evidence="3 5" id="KW-0687">Ribonucleoprotein</keyword>
<dbReference type="Proteomes" id="UP000028607">
    <property type="component" value="Unassembled WGS sequence"/>
</dbReference>